<dbReference type="Pfam" id="PF00990">
    <property type="entry name" value="GGDEF"/>
    <property type="match status" value="1"/>
</dbReference>
<dbReference type="Pfam" id="PF13426">
    <property type="entry name" value="PAS_9"/>
    <property type="match status" value="1"/>
</dbReference>
<dbReference type="Gene3D" id="3.30.450.40">
    <property type="match status" value="1"/>
</dbReference>
<dbReference type="InterPro" id="IPR000700">
    <property type="entry name" value="PAS-assoc_C"/>
</dbReference>
<evidence type="ECO:0000256" key="1">
    <source>
        <dbReference type="SAM" id="Phobius"/>
    </source>
</evidence>
<dbReference type="SMART" id="SM00091">
    <property type="entry name" value="PAS"/>
    <property type="match status" value="1"/>
</dbReference>
<evidence type="ECO:0000313" key="5">
    <source>
        <dbReference type="EMBL" id="SSC12028.1"/>
    </source>
</evidence>
<dbReference type="AlphaFoldDB" id="A0A7Z7LDM6"/>
<dbReference type="RefSeq" id="WP_169698438.1">
    <property type="nucleotide sequence ID" value="NZ_LS974202.1"/>
</dbReference>
<dbReference type="SUPFAM" id="SSF55073">
    <property type="entry name" value="Nucleotide cyclase"/>
    <property type="match status" value="1"/>
</dbReference>
<keyword evidence="1" id="KW-0812">Transmembrane</keyword>
<evidence type="ECO:0000259" key="3">
    <source>
        <dbReference type="PROSITE" id="PS50113"/>
    </source>
</evidence>
<dbReference type="SMART" id="SM00267">
    <property type="entry name" value="GGDEF"/>
    <property type="match status" value="1"/>
</dbReference>
<dbReference type="EMBL" id="LS974202">
    <property type="protein sequence ID" value="SSC12028.1"/>
    <property type="molecule type" value="Genomic_DNA"/>
</dbReference>
<dbReference type="PROSITE" id="PS50887">
    <property type="entry name" value="GGDEF"/>
    <property type="match status" value="1"/>
</dbReference>
<dbReference type="CDD" id="cd01949">
    <property type="entry name" value="GGDEF"/>
    <property type="match status" value="1"/>
</dbReference>
<dbReference type="Gene3D" id="3.30.450.20">
    <property type="entry name" value="PAS domain"/>
    <property type="match status" value="1"/>
</dbReference>
<keyword evidence="1" id="KW-0472">Membrane</keyword>
<evidence type="ECO:0000259" key="4">
    <source>
        <dbReference type="PROSITE" id="PS50887"/>
    </source>
</evidence>
<proteinExistence type="predicted"/>
<feature type="transmembrane region" description="Helical" evidence="1">
    <location>
        <begin position="7"/>
        <end position="29"/>
    </location>
</feature>
<protein>
    <submittedName>
        <fullName evidence="5">PAS domain S-box/diguanylate cyclase (GGDEF) domain-containing protein</fullName>
    </submittedName>
</protein>
<accession>A0A7Z7LDM6</accession>
<dbReference type="InterPro" id="IPR043128">
    <property type="entry name" value="Rev_trsase/Diguanyl_cyclase"/>
</dbReference>
<reference evidence="5 6" key="1">
    <citation type="submission" date="2017-01" db="EMBL/GenBank/DDBJ databases">
        <authorList>
            <person name="Erauso G."/>
        </authorList>
    </citation>
    <scope>NUCLEOTIDE SEQUENCE [LARGE SCALE GENOMIC DNA]</scope>
    <source>
        <strain evidence="5">MESINF1</strain>
    </source>
</reference>
<evidence type="ECO:0000313" key="6">
    <source>
        <dbReference type="Proteomes" id="UP000250796"/>
    </source>
</evidence>
<dbReference type="InterPro" id="IPR000014">
    <property type="entry name" value="PAS"/>
</dbReference>
<dbReference type="InterPro" id="IPR000160">
    <property type="entry name" value="GGDEF_dom"/>
</dbReference>
<feature type="domain" description="PAC" evidence="3">
    <location>
        <begin position="191"/>
        <end position="243"/>
    </location>
</feature>
<dbReference type="FunFam" id="3.30.70.270:FF:000001">
    <property type="entry name" value="Diguanylate cyclase domain protein"/>
    <property type="match status" value="1"/>
</dbReference>
<dbReference type="InterPro" id="IPR052155">
    <property type="entry name" value="Biofilm_reg_signaling"/>
</dbReference>
<dbReference type="InterPro" id="IPR029016">
    <property type="entry name" value="GAF-like_dom_sf"/>
</dbReference>
<dbReference type="Gene3D" id="3.30.70.270">
    <property type="match status" value="1"/>
</dbReference>
<dbReference type="PROSITE" id="PS50112">
    <property type="entry name" value="PAS"/>
    <property type="match status" value="1"/>
</dbReference>
<dbReference type="Proteomes" id="UP000250796">
    <property type="component" value="Chromosome MESINF"/>
</dbReference>
<evidence type="ECO:0000259" key="2">
    <source>
        <dbReference type="PROSITE" id="PS50112"/>
    </source>
</evidence>
<dbReference type="KEGG" id="minf:MESINF_0579"/>
<keyword evidence="6" id="KW-1185">Reference proteome</keyword>
<dbReference type="PROSITE" id="PS50113">
    <property type="entry name" value="PAC"/>
    <property type="match status" value="1"/>
</dbReference>
<dbReference type="InterPro" id="IPR029787">
    <property type="entry name" value="Nucleotide_cyclase"/>
</dbReference>
<organism evidence="5 6">
    <name type="scientific">Mesotoga infera</name>
    <dbReference type="NCBI Taxonomy" id="1236046"/>
    <lineage>
        <taxon>Bacteria</taxon>
        <taxon>Thermotogati</taxon>
        <taxon>Thermotogota</taxon>
        <taxon>Thermotogae</taxon>
        <taxon>Kosmotogales</taxon>
        <taxon>Kosmotogaceae</taxon>
        <taxon>Mesotoga</taxon>
    </lineage>
</organism>
<dbReference type="PANTHER" id="PTHR44757">
    <property type="entry name" value="DIGUANYLATE CYCLASE DGCP"/>
    <property type="match status" value="1"/>
</dbReference>
<dbReference type="SUPFAM" id="SSF55785">
    <property type="entry name" value="PYP-like sensor domain (PAS domain)"/>
    <property type="match status" value="1"/>
</dbReference>
<dbReference type="SUPFAM" id="SSF55781">
    <property type="entry name" value="GAF domain-like"/>
    <property type="match status" value="1"/>
</dbReference>
<feature type="transmembrane region" description="Helical" evidence="1">
    <location>
        <begin position="92"/>
        <end position="110"/>
    </location>
</feature>
<feature type="domain" description="GGDEF" evidence="4">
    <location>
        <begin position="455"/>
        <end position="589"/>
    </location>
</feature>
<dbReference type="PANTHER" id="PTHR44757:SF2">
    <property type="entry name" value="BIOFILM ARCHITECTURE MAINTENANCE PROTEIN MBAA"/>
    <property type="match status" value="1"/>
</dbReference>
<keyword evidence="1" id="KW-1133">Transmembrane helix</keyword>
<dbReference type="NCBIfam" id="TIGR00254">
    <property type="entry name" value="GGDEF"/>
    <property type="match status" value="1"/>
</dbReference>
<name>A0A7Z7LDM6_9BACT</name>
<gene>
    <name evidence="5" type="ORF">MESINF_0579</name>
</gene>
<feature type="domain" description="PAS" evidence="2">
    <location>
        <begin position="125"/>
        <end position="188"/>
    </location>
</feature>
<sequence length="593" mass="67456">MKIRFGWFRVSVFLICVFLAGVFVFVVPSEKPSRLLAVISESVLVGASLVVAFVLKRSLVHPGIPTGLLLISLSVYMDLLQSITGLMLFETLAVALSVMAVIILLYYIVLHVRNLRIMMIEHEIIINDSNIGVILRNLKDNSFRFNEAARRILGYEPEELKSLSICDIVLPQDLGFHDEMIERVMKGEAIFPFEARYAGKNRKQIDVQVSASLVKNGKGIPDYIMLAFRDITRIKAMELSLMELNKFHRALNEVVTEALESGFDDNTYHDFLFKCVEAFPGADAGIFLLKEEDERFHYVAACNYDFEELKKVSFATDELIQANSDRVMVIKDYAVDYEMDDERQRILLTAGRLREIKSTITIPILIDGKVMMYFNLDSLESSTAFDNPEIQEIAASFGRAVAVLLSRLRLERELNKQRELLEKLSLEDPLTGLPNRRYFFDYSARQIEYLRRMGEEMTILYLDLNDFKGVNDTMGHDFGDELLKEVGKGLNSICRSSDLIARMGGDEFVYVLPSTGKEEAAEVIKRIRNSFKEPFIVENKSIYLSTSIGIALFPEDGKSVRELLIVADERMYSNKGRTNGKTNKSRIEDDLSC</sequence>
<dbReference type="NCBIfam" id="TIGR00229">
    <property type="entry name" value="sensory_box"/>
    <property type="match status" value="1"/>
</dbReference>
<dbReference type="InterPro" id="IPR035965">
    <property type="entry name" value="PAS-like_dom_sf"/>
</dbReference>
<dbReference type="CDD" id="cd00130">
    <property type="entry name" value="PAS"/>
    <property type="match status" value="1"/>
</dbReference>